<dbReference type="GO" id="GO:0060271">
    <property type="term" value="P:cilium assembly"/>
    <property type="evidence" value="ECO:0007669"/>
    <property type="project" value="UniProtKB-ARBA"/>
</dbReference>
<keyword evidence="8" id="KW-0863">Zinc-finger</keyword>
<feature type="region of interest" description="Disordered" evidence="10">
    <location>
        <begin position="611"/>
        <end position="713"/>
    </location>
</feature>
<feature type="domain" description="ABC transporter" evidence="13">
    <location>
        <begin position="1063"/>
        <end position="1286"/>
    </location>
</feature>
<dbReference type="InterPro" id="IPR003593">
    <property type="entry name" value="AAA+_ATPase"/>
</dbReference>
<feature type="compositionally biased region" description="Acidic residues" evidence="10">
    <location>
        <begin position="701"/>
        <end position="713"/>
    </location>
</feature>
<evidence type="ECO:0000259" key="13">
    <source>
        <dbReference type="PROSITE" id="PS50893"/>
    </source>
</evidence>
<feature type="transmembrane region" description="Helical" evidence="11">
    <location>
        <begin position="888"/>
        <end position="909"/>
    </location>
</feature>
<evidence type="ECO:0000256" key="11">
    <source>
        <dbReference type="SAM" id="Phobius"/>
    </source>
</evidence>
<keyword evidence="9" id="KW-0175">Coiled coil</keyword>
<evidence type="ECO:0000259" key="12">
    <source>
        <dbReference type="PROSITE" id="PS50157"/>
    </source>
</evidence>
<dbReference type="PROSITE" id="PS00028">
    <property type="entry name" value="ZINC_FINGER_C2H2_1"/>
    <property type="match status" value="1"/>
</dbReference>
<dbReference type="SUPFAM" id="SSF52540">
    <property type="entry name" value="P-loop containing nucleoside triphosphate hydrolases"/>
    <property type="match status" value="1"/>
</dbReference>
<dbReference type="Pfam" id="PF25977">
    <property type="entry name" value="DZIP1"/>
    <property type="match status" value="1"/>
</dbReference>
<evidence type="ECO:0000256" key="5">
    <source>
        <dbReference type="ARBA" id="ARBA00022840"/>
    </source>
</evidence>
<dbReference type="Gene3D" id="3.40.50.300">
    <property type="entry name" value="P-loop containing nucleotide triphosphate hydrolases"/>
    <property type="match status" value="1"/>
</dbReference>
<keyword evidence="7 11" id="KW-0472">Membrane</keyword>
<feature type="domain" description="ABC transmembrane type-1" evidence="14">
    <location>
        <begin position="1371"/>
        <end position="1477"/>
    </location>
</feature>
<dbReference type="Pfam" id="PF13815">
    <property type="entry name" value="Dzip-like_N"/>
    <property type="match status" value="1"/>
</dbReference>
<keyword evidence="2" id="KW-0813">Transport</keyword>
<keyword evidence="16" id="KW-1185">Reference proteome</keyword>
<evidence type="ECO:0000313" key="15">
    <source>
        <dbReference type="EMBL" id="RXN01957.1"/>
    </source>
</evidence>
<dbReference type="GO" id="GO:0008270">
    <property type="term" value="F:zinc ion binding"/>
    <property type="evidence" value="ECO:0007669"/>
    <property type="project" value="UniProtKB-KW"/>
</dbReference>
<dbReference type="GO" id="GO:0140359">
    <property type="term" value="F:ABC-type transporter activity"/>
    <property type="evidence" value="ECO:0007669"/>
    <property type="project" value="InterPro"/>
</dbReference>
<feature type="region of interest" description="Disordered" evidence="10">
    <location>
        <begin position="1286"/>
        <end position="1333"/>
    </location>
</feature>
<dbReference type="InterPro" id="IPR058883">
    <property type="entry name" value="DZIP1_dom"/>
</dbReference>
<keyword evidence="3 11" id="KW-0812">Transmembrane</keyword>
<dbReference type="Gene3D" id="1.20.1560.10">
    <property type="entry name" value="ABC transporter type 1, transmembrane domain"/>
    <property type="match status" value="2"/>
</dbReference>
<feature type="coiled-coil region" evidence="9">
    <location>
        <begin position="310"/>
        <end position="391"/>
    </location>
</feature>
<evidence type="ECO:0000256" key="2">
    <source>
        <dbReference type="ARBA" id="ARBA00022448"/>
    </source>
</evidence>
<evidence type="ECO:0000259" key="14">
    <source>
        <dbReference type="PROSITE" id="PS50929"/>
    </source>
</evidence>
<sequence length="1477" mass="167724">MPFYNNVYYPFTSETPGTLSSAGIPSLLNSPQSQYPSSIPSQSAPAPMPAITGMVGGHLPAFKFRARLESVDWRRISAINVDRVASELDINTLQENIMAITFCNMDNERCPYCQNPVDPVLLKLFRLAQLNVEYLLHSQEYLTCNLHTMEERITALGQEKEQIRREMVKQSEEIKSLKEECKRRKKIITTQQTMIQAGVSNYHKCQHCDKAFMNYSFLQSHTQRRHLGEYDIAEKQKKGQTGKLQDEINKLKEQLELTRSQLETEQHAYMEKLSKEHEYQRTKEEETIKRFEKWKDEEKDKLGGEIGKMREMFIKEFKELSTKNTALENELLEMKKSNVQLKSNIGVLKEDRDTEIEGEKNRYHEDLQSLKELLQKQEEKWTERMQKVHKEHDKEKYQLQSDLQRLQSSLSEDEKVNINFYKKRIEELGQKLKEQNVIICTQKEQIKEHYSKPPERITENAVLTPAPQAPVAKPVTHEQALSEHILEPIEELSEEDKVSDSTNIVENEIDCNQLLIRALKKNPSLTKELRPILEQTVEEKLESLGLKPGLSSGISSDHLNKIMVTMESQREMKEKKMPDFQNIREHLSDKLRIKVQERRATLSSVLQMPAFDHLSSDKQKKSRSNSLPTSQKPQMMSKSIKKPSPQPVLRTKKPAPKTSTSNSEEDSEGESFRKPHKEPKVILSKTPVPSSIKTMVKSVESDTDWTEESEMEEIDPKRFQGYKKEATETNLRSNNIKEMIEDIEKQLASRGAKKKPVGGVDALQVPKRKEVIQELKFSEVDDDDWDISSLEEDKPLAAKPEKGQPAFTVRKSFESNSSTNTSVWGPSTAKGVNRTTVIVPAPGQCPQYCAIVPSTVLLVTIFLHFLWIGPLQAAAVTALLWQEIGPSCLAGMAILVFLMPLQTCFGRLFSKLRSKTAAFTDTRIRTMNEVVSGMRIIKMYAWEKPFAKLVSEIRRKEISKVKKSSYLRGMNMASFFVANKIILFITFTTFVLLGNPISASKVFVTVSLYSAVRLTVTLFFPSAIERASETMISIRRIKNFLILDEIVKPSVELHKEEKKDVLIHMKDVICYWDKNLDAPTLQNVSFTVHPGQLLAVIGPVGAGKSSLLSAILGELPKDQGDIKVKGKLTFAAQQPWVFSGTLRSNILFGMEYNPQKYEQVIRACALKKDIDILPDGDMTVIGDRGATLSGGQKARVNLARAVYQDTDIYLLDDPLSAVDAEVGRHLFEKCICGVLRNKPRILVTHQLQYLQAADQILVLKEGHMVAKGTYGELQRSGVDFTSLLKKDEDEEDEQAPTEQNGSRSARCRTISQNSVWSQTSSSQSTTDGTADLPPAEAVTTVLSEESRSEGSIGVRLYWKYFIAGANCAVLVLLFLLNLLAQTTYILQDWWLSYWASKQEKLNVTQGAHNHNETQQLDLGFYLGVYAGLTVVTVIFGFLRSLLFFKVLVNSAQTLHNQMFQSILRTPVRFFDINPIGK</sequence>
<dbReference type="InterPro" id="IPR027417">
    <property type="entry name" value="P-loop_NTPase"/>
</dbReference>
<dbReference type="InterPro" id="IPR017871">
    <property type="entry name" value="ABC_transporter-like_CS"/>
</dbReference>
<evidence type="ECO:0000256" key="10">
    <source>
        <dbReference type="SAM" id="MobiDB-lite"/>
    </source>
</evidence>
<protein>
    <submittedName>
        <fullName evidence="15">Multidrug resistance-associated protein 4</fullName>
    </submittedName>
</protein>
<dbReference type="InterPro" id="IPR032714">
    <property type="entry name" value="DZIP1_N"/>
</dbReference>
<dbReference type="InterPro" id="IPR050173">
    <property type="entry name" value="ABC_transporter_C-like"/>
</dbReference>
<evidence type="ECO:0000256" key="8">
    <source>
        <dbReference type="PROSITE-ProRule" id="PRU00042"/>
    </source>
</evidence>
<dbReference type="GO" id="GO:0005524">
    <property type="term" value="F:ATP binding"/>
    <property type="evidence" value="ECO:0007669"/>
    <property type="project" value="UniProtKB-KW"/>
</dbReference>
<feature type="compositionally biased region" description="Polar residues" evidence="10">
    <location>
        <begin position="624"/>
        <end position="637"/>
    </location>
</feature>
<keyword evidence="5" id="KW-0067">ATP-binding</keyword>
<keyword evidence="4" id="KW-0547">Nucleotide-binding</keyword>
<evidence type="ECO:0000256" key="3">
    <source>
        <dbReference type="ARBA" id="ARBA00022692"/>
    </source>
</evidence>
<dbReference type="Pfam" id="PF00005">
    <property type="entry name" value="ABC_tran"/>
    <property type="match status" value="1"/>
</dbReference>
<feature type="domain" description="C2H2-type" evidence="12">
    <location>
        <begin position="203"/>
        <end position="231"/>
    </location>
</feature>
<dbReference type="PROSITE" id="PS50157">
    <property type="entry name" value="ZINC_FINGER_C2H2_2"/>
    <property type="match status" value="1"/>
</dbReference>
<dbReference type="InterPro" id="IPR003439">
    <property type="entry name" value="ABC_transporter-like_ATP-bd"/>
</dbReference>
<reference evidence="15 16" key="1">
    <citation type="submission" date="2019-01" db="EMBL/GenBank/DDBJ databases">
        <title>Draft Genome and Complete Hox-Cluster Characterization of the Sterlet Sturgeon (Acipenser ruthenus).</title>
        <authorList>
            <person name="Wei Q."/>
        </authorList>
    </citation>
    <scope>NUCLEOTIDE SEQUENCE [LARGE SCALE GENOMIC DNA]</scope>
    <source>
        <strain evidence="15">WHYD16114868_AA</strain>
        <tissue evidence="15">Blood</tissue>
    </source>
</reference>
<dbReference type="EMBL" id="SCEB01000007">
    <property type="protein sequence ID" value="RXN01957.1"/>
    <property type="molecule type" value="Genomic_DNA"/>
</dbReference>
<organism evidence="15 16">
    <name type="scientific">Acipenser ruthenus</name>
    <name type="common">Sterlet sturgeon</name>
    <dbReference type="NCBI Taxonomy" id="7906"/>
    <lineage>
        <taxon>Eukaryota</taxon>
        <taxon>Metazoa</taxon>
        <taxon>Chordata</taxon>
        <taxon>Craniata</taxon>
        <taxon>Vertebrata</taxon>
        <taxon>Euteleostomi</taxon>
        <taxon>Actinopterygii</taxon>
        <taxon>Chondrostei</taxon>
        <taxon>Acipenseriformes</taxon>
        <taxon>Acipenseridae</taxon>
        <taxon>Acipenser</taxon>
    </lineage>
</organism>
<dbReference type="PROSITE" id="PS50893">
    <property type="entry name" value="ABC_TRANSPORTER_2"/>
    <property type="match status" value="1"/>
</dbReference>
<dbReference type="PROSITE" id="PS50929">
    <property type="entry name" value="ABC_TM1F"/>
    <property type="match status" value="2"/>
</dbReference>
<evidence type="ECO:0000256" key="6">
    <source>
        <dbReference type="ARBA" id="ARBA00022989"/>
    </source>
</evidence>
<gene>
    <name evidence="15" type="ORF">EOD39_3642</name>
</gene>
<proteinExistence type="predicted"/>
<dbReference type="SUPFAM" id="SSF90123">
    <property type="entry name" value="ABC transporter transmembrane region"/>
    <property type="match status" value="2"/>
</dbReference>
<comment type="caution">
    <text evidence="15">The sequence shown here is derived from an EMBL/GenBank/DDBJ whole genome shotgun (WGS) entry which is preliminary data.</text>
</comment>
<evidence type="ECO:0000313" key="16">
    <source>
        <dbReference type="Proteomes" id="UP000289886"/>
    </source>
</evidence>
<dbReference type="GO" id="GO:0016887">
    <property type="term" value="F:ATP hydrolysis activity"/>
    <property type="evidence" value="ECO:0007669"/>
    <property type="project" value="InterPro"/>
</dbReference>
<dbReference type="CDD" id="cd03250">
    <property type="entry name" value="ABCC_MRP_domain1"/>
    <property type="match status" value="1"/>
</dbReference>
<feature type="transmembrane region" description="Helical" evidence="11">
    <location>
        <begin position="1357"/>
        <end position="1380"/>
    </location>
</feature>
<dbReference type="PROSITE" id="PS00211">
    <property type="entry name" value="ABC_TRANSPORTER_1"/>
    <property type="match status" value="1"/>
</dbReference>
<dbReference type="Pfam" id="PF00664">
    <property type="entry name" value="ABC_membrane"/>
    <property type="match status" value="2"/>
</dbReference>
<accession>A0A662Z116</accession>
<dbReference type="InterPro" id="IPR036640">
    <property type="entry name" value="ABC1_TM_sf"/>
</dbReference>
<evidence type="ECO:0000256" key="1">
    <source>
        <dbReference type="ARBA" id="ARBA00004370"/>
    </source>
</evidence>
<dbReference type="SMART" id="SM00382">
    <property type="entry name" value="AAA"/>
    <property type="match status" value="1"/>
</dbReference>
<dbReference type="PANTHER" id="PTHR24223">
    <property type="entry name" value="ATP-BINDING CASSETTE SUB-FAMILY C"/>
    <property type="match status" value="1"/>
</dbReference>
<dbReference type="FunFam" id="3.40.50.300:FF:000482">
    <property type="entry name" value="Multidrug resistance-associated protein member 4"/>
    <property type="match status" value="1"/>
</dbReference>
<name>A0A662Z116_ACIRT</name>
<dbReference type="InterPro" id="IPR011527">
    <property type="entry name" value="ABC1_TM_dom"/>
</dbReference>
<feature type="transmembrane region" description="Helical" evidence="11">
    <location>
        <begin position="1418"/>
        <end position="1438"/>
    </location>
</feature>
<comment type="subcellular location">
    <subcellularLocation>
        <location evidence="1">Membrane</location>
    </subcellularLocation>
</comment>
<feature type="coiled-coil region" evidence="9">
    <location>
        <begin position="234"/>
        <end position="272"/>
    </location>
</feature>
<feature type="transmembrane region" description="Helical" evidence="11">
    <location>
        <begin position="972"/>
        <end position="993"/>
    </location>
</feature>
<dbReference type="GO" id="GO:0005886">
    <property type="term" value="C:plasma membrane"/>
    <property type="evidence" value="ECO:0007669"/>
    <property type="project" value="TreeGrafter"/>
</dbReference>
<keyword evidence="8" id="KW-0862">Zinc</keyword>
<evidence type="ECO:0000256" key="9">
    <source>
        <dbReference type="SAM" id="Coils"/>
    </source>
</evidence>
<keyword evidence="6 11" id="KW-1133">Transmembrane helix</keyword>
<dbReference type="InterPro" id="IPR013087">
    <property type="entry name" value="Znf_C2H2_type"/>
</dbReference>
<dbReference type="Proteomes" id="UP000289886">
    <property type="component" value="Unassembled WGS sequence"/>
</dbReference>
<feature type="domain" description="ABC transmembrane type-1" evidence="14">
    <location>
        <begin position="858"/>
        <end position="1028"/>
    </location>
</feature>
<keyword evidence="8" id="KW-0479">Metal-binding</keyword>
<evidence type="ECO:0000256" key="7">
    <source>
        <dbReference type="ARBA" id="ARBA00023136"/>
    </source>
</evidence>
<feature type="coiled-coil region" evidence="9">
    <location>
        <begin position="146"/>
        <end position="180"/>
    </location>
</feature>
<feature type="compositionally biased region" description="Low complexity" evidence="10">
    <location>
        <begin position="1311"/>
        <end position="1326"/>
    </location>
</feature>
<dbReference type="PANTHER" id="PTHR24223:SF357">
    <property type="entry name" value="ATP-BINDING CASSETTE SUB-FAMILY C MEMBER 4"/>
    <property type="match status" value="1"/>
</dbReference>
<evidence type="ECO:0000256" key="4">
    <source>
        <dbReference type="ARBA" id="ARBA00022741"/>
    </source>
</evidence>